<organism evidence="1 2">
    <name type="scientific">Pluteus cervinus</name>
    <dbReference type="NCBI Taxonomy" id="181527"/>
    <lineage>
        <taxon>Eukaryota</taxon>
        <taxon>Fungi</taxon>
        <taxon>Dikarya</taxon>
        <taxon>Basidiomycota</taxon>
        <taxon>Agaricomycotina</taxon>
        <taxon>Agaricomycetes</taxon>
        <taxon>Agaricomycetidae</taxon>
        <taxon>Agaricales</taxon>
        <taxon>Pluteineae</taxon>
        <taxon>Pluteaceae</taxon>
        <taxon>Pluteus</taxon>
    </lineage>
</organism>
<gene>
    <name evidence="1" type="ORF">BDN72DRAFT_779273</name>
</gene>
<sequence length="268" mass="30730">MLDEVKQKLHSLNYLQSHNEALRKITGQSGQWFLRTEKFVDWEQRKNAAMLGLGDPGVGKTCLVSLIISHLQKLQDLVPVRVAYIYLCYQEAESQTPTNIISTLLKQLLLTYSCLPGFAITLYQQLTLDQGLPNLGLLVTTLINLCKDTSYRTFLVIDAFDEVKSSYQAELVEIIKQLVTSKVQVFITSRPSSEDLGHLFNEPHTSKYFIRATTDDISWFLKQKLEAKKSLESILDEKFKTEVIQTIRSKSQGVYVLFFLKRNYVVYC</sequence>
<evidence type="ECO:0000313" key="2">
    <source>
        <dbReference type="Proteomes" id="UP000308600"/>
    </source>
</evidence>
<proteinExistence type="predicted"/>
<protein>
    <submittedName>
        <fullName evidence="1">Uncharacterized protein</fullName>
    </submittedName>
</protein>
<reference evidence="1 2" key="1">
    <citation type="journal article" date="2019" name="Nat. Ecol. Evol.">
        <title>Megaphylogeny resolves global patterns of mushroom evolution.</title>
        <authorList>
            <person name="Varga T."/>
            <person name="Krizsan K."/>
            <person name="Foldi C."/>
            <person name="Dima B."/>
            <person name="Sanchez-Garcia M."/>
            <person name="Sanchez-Ramirez S."/>
            <person name="Szollosi G.J."/>
            <person name="Szarkandi J.G."/>
            <person name="Papp V."/>
            <person name="Albert L."/>
            <person name="Andreopoulos W."/>
            <person name="Angelini C."/>
            <person name="Antonin V."/>
            <person name="Barry K.W."/>
            <person name="Bougher N.L."/>
            <person name="Buchanan P."/>
            <person name="Buyck B."/>
            <person name="Bense V."/>
            <person name="Catcheside P."/>
            <person name="Chovatia M."/>
            <person name="Cooper J."/>
            <person name="Damon W."/>
            <person name="Desjardin D."/>
            <person name="Finy P."/>
            <person name="Geml J."/>
            <person name="Haridas S."/>
            <person name="Hughes K."/>
            <person name="Justo A."/>
            <person name="Karasinski D."/>
            <person name="Kautmanova I."/>
            <person name="Kiss B."/>
            <person name="Kocsube S."/>
            <person name="Kotiranta H."/>
            <person name="LaButti K.M."/>
            <person name="Lechner B.E."/>
            <person name="Liimatainen K."/>
            <person name="Lipzen A."/>
            <person name="Lukacs Z."/>
            <person name="Mihaltcheva S."/>
            <person name="Morgado L.N."/>
            <person name="Niskanen T."/>
            <person name="Noordeloos M.E."/>
            <person name="Ohm R.A."/>
            <person name="Ortiz-Santana B."/>
            <person name="Ovrebo C."/>
            <person name="Racz N."/>
            <person name="Riley R."/>
            <person name="Savchenko A."/>
            <person name="Shiryaev A."/>
            <person name="Soop K."/>
            <person name="Spirin V."/>
            <person name="Szebenyi C."/>
            <person name="Tomsovsky M."/>
            <person name="Tulloss R.E."/>
            <person name="Uehling J."/>
            <person name="Grigoriev I.V."/>
            <person name="Vagvolgyi C."/>
            <person name="Papp T."/>
            <person name="Martin F.M."/>
            <person name="Miettinen O."/>
            <person name="Hibbett D.S."/>
            <person name="Nagy L.G."/>
        </authorList>
    </citation>
    <scope>NUCLEOTIDE SEQUENCE [LARGE SCALE GENOMIC DNA]</scope>
    <source>
        <strain evidence="1 2">NL-1719</strain>
    </source>
</reference>
<dbReference type="EMBL" id="ML208759">
    <property type="protein sequence ID" value="TFK60555.1"/>
    <property type="molecule type" value="Genomic_DNA"/>
</dbReference>
<keyword evidence="2" id="KW-1185">Reference proteome</keyword>
<name>A0ACD3A4E3_9AGAR</name>
<dbReference type="Proteomes" id="UP000308600">
    <property type="component" value="Unassembled WGS sequence"/>
</dbReference>
<accession>A0ACD3A4E3</accession>
<evidence type="ECO:0000313" key="1">
    <source>
        <dbReference type="EMBL" id="TFK60555.1"/>
    </source>
</evidence>